<name>A0A423XBR7_9PEZI</name>
<gene>
    <name evidence="2" type="ORF">VPNG_04436</name>
</gene>
<proteinExistence type="predicted"/>
<dbReference type="Proteomes" id="UP000285146">
    <property type="component" value="Unassembled WGS sequence"/>
</dbReference>
<feature type="region of interest" description="Disordered" evidence="1">
    <location>
        <begin position="534"/>
        <end position="679"/>
    </location>
</feature>
<feature type="compositionally biased region" description="Acidic residues" evidence="1">
    <location>
        <begin position="781"/>
        <end position="792"/>
    </location>
</feature>
<feature type="compositionally biased region" description="Basic and acidic residues" evidence="1">
    <location>
        <begin position="827"/>
        <end position="846"/>
    </location>
</feature>
<feature type="region of interest" description="Disordered" evidence="1">
    <location>
        <begin position="1"/>
        <end position="116"/>
    </location>
</feature>
<feature type="compositionally biased region" description="Low complexity" evidence="1">
    <location>
        <begin position="666"/>
        <end position="679"/>
    </location>
</feature>
<dbReference type="EMBL" id="LKEB01000019">
    <property type="protein sequence ID" value="ROW13438.1"/>
    <property type="molecule type" value="Genomic_DNA"/>
</dbReference>
<feature type="compositionally biased region" description="Basic and acidic residues" evidence="1">
    <location>
        <begin position="853"/>
        <end position="863"/>
    </location>
</feature>
<feature type="compositionally biased region" description="Acidic residues" evidence="1">
    <location>
        <begin position="864"/>
        <end position="878"/>
    </location>
</feature>
<protein>
    <recommendedName>
        <fullName evidence="4">Altered inheritance of mitochondria protein 21</fullName>
    </recommendedName>
</protein>
<feature type="compositionally biased region" description="Basic and acidic residues" evidence="1">
    <location>
        <begin position="415"/>
        <end position="426"/>
    </location>
</feature>
<feature type="compositionally biased region" description="Basic and acidic residues" evidence="1">
    <location>
        <begin position="286"/>
        <end position="303"/>
    </location>
</feature>
<feature type="compositionally biased region" description="Pro residues" evidence="1">
    <location>
        <begin position="11"/>
        <end position="20"/>
    </location>
</feature>
<feature type="compositionally biased region" description="Basic and acidic residues" evidence="1">
    <location>
        <begin position="485"/>
        <end position="499"/>
    </location>
</feature>
<reference evidence="2 3" key="1">
    <citation type="submission" date="2015-09" db="EMBL/GenBank/DDBJ databases">
        <title>Host preference determinants of Valsa canker pathogens revealed by comparative genomics.</title>
        <authorList>
            <person name="Yin Z."/>
            <person name="Huang L."/>
        </authorList>
    </citation>
    <scope>NUCLEOTIDE SEQUENCE [LARGE SCALE GENOMIC DNA]</scope>
    <source>
        <strain evidence="2 3">SXYLt</strain>
    </source>
</reference>
<evidence type="ECO:0008006" key="4">
    <source>
        <dbReference type="Google" id="ProtNLM"/>
    </source>
</evidence>
<feature type="compositionally biased region" description="Basic and acidic residues" evidence="1">
    <location>
        <begin position="905"/>
        <end position="956"/>
    </location>
</feature>
<feature type="compositionally biased region" description="Low complexity" evidence="1">
    <location>
        <begin position="739"/>
        <end position="761"/>
    </location>
</feature>
<feature type="compositionally biased region" description="Polar residues" evidence="1">
    <location>
        <begin position="274"/>
        <end position="283"/>
    </location>
</feature>
<feature type="compositionally biased region" description="Basic and acidic residues" evidence="1">
    <location>
        <begin position="965"/>
        <end position="980"/>
    </location>
</feature>
<feature type="region of interest" description="Disordered" evidence="1">
    <location>
        <begin position="148"/>
        <end position="426"/>
    </location>
</feature>
<feature type="compositionally biased region" description="Basic and acidic residues" evidence="1">
    <location>
        <begin position="707"/>
        <end position="731"/>
    </location>
</feature>
<feature type="compositionally biased region" description="Polar residues" evidence="1">
    <location>
        <begin position="563"/>
        <end position="578"/>
    </location>
</feature>
<evidence type="ECO:0000256" key="1">
    <source>
        <dbReference type="SAM" id="MobiDB-lite"/>
    </source>
</evidence>
<dbReference type="Pfam" id="PF11489">
    <property type="entry name" value="Aim21"/>
    <property type="match status" value="2"/>
</dbReference>
<feature type="compositionally biased region" description="Pro residues" evidence="1">
    <location>
        <begin position="641"/>
        <end position="652"/>
    </location>
</feature>
<feature type="compositionally biased region" description="Low complexity" evidence="1">
    <location>
        <begin position="1"/>
        <end position="10"/>
    </location>
</feature>
<evidence type="ECO:0000313" key="3">
    <source>
        <dbReference type="Proteomes" id="UP000285146"/>
    </source>
</evidence>
<keyword evidence="3" id="KW-1185">Reference proteome</keyword>
<feature type="compositionally biased region" description="Basic and acidic residues" evidence="1">
    <location>
        <begin position="247"/>
        <end position="273"/>
    </location>
</feature>
<feature type="compositionally biased region" description="Polar residues" evidence="1">
    <location>
        <begin position="100"/>
        <end position="115"/>
    </location>
</feature>
<sequence length="1021" mass="110957">MSTAATQQQPPAGPPVPPRPTKNQERDQYLQPKIPPRPAKRAISPNPDRYAPSPLNSGIVGTKKDRSSSNGPADRPKSVELPSAAGEEGMEYDALAGTIDASNEPSTSPTQTRTIDANLRIYAPTAERPASSAKERIMQVTRTDSERAAAFGIGKANTEVPTPSTRSLKKKTSTASGLSQSEVEDEEHGIPEIGQQIPLLPNAGDVQAPSPAPGSEAARVGHKRKGSSRGLPPGSYGLHGHGVAPLDKLDKEYYQKHPELLRKEHHPYQHDRVTSFSLSSDQLNRLVRETETNGHGVGTHDHTGTPSEQVGWAALEATSRPPSTKPGEHEISIPEPNRSRSTLLSGDPVPAPLSDEGDDEYTAPILAEDEVRKNTPHPDQVPCIDPAREHRGTELEAEPPRSRPTSRPASLYRAESSDLRSTPLEDVKEYEPLFPEEEGGATNEHLTAAQIERMEHRFPSKDIWEDAPSSVHHTATVSTPELAEESPKKDVPSRQHAETPAHAWARQHEELAEKELTHPDAFLWRNQKPTWIGHQPHLAQEVATRPKTSQKFPSRDIWEDSPDSLQLETTVSGPQTDAPSPVDNKPPGVPERPKPKSNDAQEIPDIPQRPKPKSINSQETPEIPQRPKSKSPDETTRPAIPGRPKPQIPPRPARASPPIGATSSNAPAPKVKPAVPARPAGNKIAALQAGFLSDLNKKLGLGPQAPKPKDEPKEEVAEEPKEKAPLSDVRRGRARGPQRRAPAAAPAPAPATAIISASSKPADQKPRLSFATTVTVWSIDPETEGDLQVEEESPVKVEEEPTPPVVETPAEEKPIQPIVEAPPQDKPVTEEAKVVEEPTAEAKEDEKTDEAEDKGGDLLKTEAKEEENEEAAVEEEGKEEVKAEPNVDEKEGEIVVEQDGGATKAEAKEESNEEQKGGREDLKKEEVVVRRGVEDSKAEAKKDAQEQSIEDEKREDEKEEEAFKEEEAVDKGESKEVPAETKKETLVTNIAGESVVEATVEVDKAESKVEAKDAALDPVED</sequence>
<accession>A0A423XBR7</accession>
<dbReference type="OrthoDB" id="5386574at2759"/>
<feature type="region of interest" description="Disordered" evidence="1">
    <location>
        <begin position="697"/>
        <end position="980"/>
    </location>
</feature>
<feature type="region of interest" description="Disordered" evidence="1">
    <location>
        <begin position="464"/>
        <end position="505"/>
    </location>
</feature>
<dbReference type="InterPro" id="IPR021582">
    <property type="entry name" value="Aim21"/>
</dbReference>
<evidence type="ECO:0000313" key="2">
    <source>
        <dbReference type="EMBL" id="ROW13438.1"/>
    </source>
</evidence>
<dbReference type="AlphaFoldDB" id="A0A423XBR7"/>
<dbReference type="InParanoid" id="A0A423XBR7"/>
<feature type="compositionally biased region" description="Basic and acidic residues" evidence="1">
    <location>
        <begin position="386"/>
        <end position="401"/>
    </location>
</feature>
<organism evidence="2 3">
    <name type="scientific">Cytospora leucostoma</name>
    <dbReference type="NCBI Taxonomy" id="1230097"/>
    <lineage>
        <taxon>Eukaryota</taxon>
        <taxon>Fungi</taxon>
        <taxon>Dikarya</taxon>
        <taxon>Ascomycota</taxon>
        <taxon>Pezizomycotina</taxon>
        <taxon>Sordariomycetes</taxon>
        <taxon>Sordariomycetidae</taxon>
        <taxon>Diaporthales</taxon>
        <taxon>Cytosporaceae</taxon>
        <taxon>Cytospora</taxon>
    </lineage>
</organism>
<dbReference type="STRING" id="1230097.A0A423XBR7"/>
<comment type="caution">
    <text evidence="2">The sequence shown here is derived from an EMBL/GenBank/DDBJ whole genome shotgun (WGS) entry which is preliminary data.</text>
</comment>
<feature type="compositionally biased region" description="Basic and acidic residues" evidence="1">
    <location>
        <begin position="879"/>
        <end position="893"/>
    </location>
</feature>